<name>A0A5C1AH79_9BACT</name>
<dbReference type="KEGG" id="lrs:PX52LOC_04507"/>
<dbReference type="EMBL" id="CP042425">
    <property type="protein sequence ID" value="QEL17517.1"/>
    <property type="molecule type" value="Genomic_DNA"/>
</dbReference>
<dbReference type="RefSeq" id="WP_168219139.1">
    <property type="nucleotide sequence ID" value="NZ_CP042425.1"/>
</dbReference>
<sequence>MVEVGRKCEAFLTRTVRHVPVNDVQADEIWGFVGCKERTKQRNGYGEEVGDAWCFVAIERDTKLILAWHLDKRTTDATVMFSADLRDATDGRLPVVPERRPRRVRPRDRLRPTGEDLRHDG</sequence>
<keyword evidence="3" id="KW-1185">Reference proteome</keyword>
<dbReference type="AlphaFoldDB" id="A0A5C1AH79"/>
<accession>A0A5C1AH79</accession>
<proteinExistence type="predicted"/>
<feature type="region of interest" description="Disordered" evidence="1">
    <location>
        <begin position="92"/>
        <end position="121"/>
    </location>
</feature>
<gene>
    <name evidence="2" type="ORF">PX52LOC_04507</name>
</gene>
<evidence type="ECO:0000313" key="3">
    <source>
        <dbReference type="Proteomes" id="UP000324974"/>
    </source>
</evidence>
<evidence type="ECO:0008006" key="4">
    <source>
        <dbReference type="Google" id="ProtNLM"/>
    </source>
</evidence>
<feature type="compositionally biased region" description="Basic and acidic residues" evidence="1">
    <location>
        <begin position="107"/>
        <end position="121"/>
    </location>
</feature>
<protein>
    <recommendedName>
        <fullName evidence="4">Transposase</fullName>
    </recommendedName>
</protein>
<evidence type="ECO:0000313" key="2">
    <source>
        <dbReference type="EMBL" id="QEL17517.1"/>
    </source>
</evidence>
<dbReference type="Proteomes" id="UP000324974">
    <property type="component" value="Chromosome"/>
</dbReference>
<reference evidence="3" key="1">
    <citation type="submission" date="2019-08" db="EMBL/GenBank/DDBJ databases">
        <title>Limnoglobus roseus gen. nov., sp. nov., a novel freshwater planctomycete with a giant genome from the family Gemmataceae.</title>
        <authorList>
            <person name="Kulichevskaya I.S."/>
            <person name="Naumoff D.G."/>
            <person name="Miroshnikov K."/>
            <person name="Ivanova A."/>
            <person name="Philippov D.A."/>
            <person name="Hakobyan A."/>
            <person name="Rijpstra I.C."/>
            <person name="Sinninghe Damste J.S."/>
            <person name="Liesack W."/>
            <person name="Dedysh S.N."/>
        </authorList>
    </citation>
    <scope>NUCLEOTIDE SEQUENCE [LARGE SCALE GENOMIC DNA]</scope>
    <source>
        <strain evidence="3">PX52</strain>
    </source>
</reference>
<organism evidence="2 3">
    <name type="scientific">Limnoglobus roseus</name>
    <dbReference type="NCBI Taxonomy" id="2598579"/>
    <lineage>
        <taxon>Bacteria</taxon>
        <taxon>Pseudomonadati</taxon>
        <taxon>Planctomycetota</taxon>
        <taxon>Planctomycetia</taxon>
        <taxon>Gemmatales</taxon>
        <taxon>Gemmataceae</taxon>
        <taxon>Limnoglobus</taxon>
    </lineage>
</organism>
<evidence type="ECO:0000256" key="1">
    <source>
        <dbReference type="SAM" id="MobiDB-lite"/>
    </source>
</evidence>